<dbReference type="GO" id="GO:0008673">
    <property type="term" value="F:2-dehydro-3-deoxygluconokinase activity"/>
    <property type="evidence" value="ECO:0007669"/>
    <property type="project" value="UniProtKB-EC"/>
</dbReference>
<dbReference type="PRINTS" id="PR00990">
    <property type="entry name" value="RIBOKINASE"/>
</dbReference>
<accession>A0A517Z9K3</accession>
<dbReference type="AlphaFoldDB" id="A0A517Z9K3"/>
<dbReference type="GO" id="GO:0005829">
    <property type="term" value="C:cytosol"/>
    <property type="evidence" value="ECO:0007669"/>
    <property type="project" value="TreeGrafter"/>
</dbReference>
<dbReference type="Proteomes" id="UP000320496">
    <property type="component" value="Chromosome"/>
</dbReference>
<organism evidence="4 5">
    <name type="scientific">Maioricimonas rarisocia</name>
    <dbReference type="NCBI Taxonomy" id="2528026"/>
    <lineage>
        <taxon>Bacteria</taxon>
        <taxon>Pseudomonadati</taxon>
        <taxon>Planctomycetota</taxon>
        <taxon>Planctomycetia</taxon>
        <taxon>Planctomycetales</taxon>
        <taxon>Planctomycetaceae</taxon>
        <taxon>Maioricimonas</taxon>
    </lineage>
</organism>
<proteinExistence type="predicted"/>
<dbReference type="EMBL" id="CP036275">
    <property type="protein sequence ID" value="QDU39167.1"/>
    <property type="molecule type" value="Genomic_DNA"/>
</dbReference>
<evidence type="ECO:0000256" key="1">
    <source>
        <dbReference type="ARBA" id="ARBA00022679"/>
    </source>
</evidence>
<dbReference type="SUPFAM" id="SSF53613">
    <property type="entry name" value="Ribokinase-like"/>
    <property type="match status" value="1"/>
</dbReference>
<evidence type="ECO:0000313" key="4">
    <source>
        <dbReference type="EMBL" id="QDU39167.1"/>
    </source>
</evidence>
<dbReference type="OrthoDB" id="9788681at2"/>
<keyword evidence="1 4" id="KW-0808">Transferase</keyword>
<evidence type="ECO:0000259" key="3">
    <source>
        <dbReference type="Pfam" id="PF00294"/>
    </source>
</evidence>
<dbReference type="EC" id="2.7.1.45" evidence="4"/>
<dbReference type="KEGG" id="mri:Mal4_35030"/>
<dbReference type="InterPro" id="IPR002139">
    <property type="entry name" value="Ribo/fructo_kinase"/>
</dbReference>
<dbReference type="Pfam" id="PF00294">
    <property type="entry name" value="PfkB"/>
    <property type="match status" value="1"/>
</dbReference>
<evidence type="ECO:0000313" key="5">
    <source>
        <dbReference type="Proteomes" id="UP000320496"/>
    </source>
</evidence>
<evidence type="ECO:0000256" key="2">
    <source>
        <dbReference type="ARBA" id="ARBA00022777"/>
    </source>
</evidence>
<keyword evidence="2 4" id="KW-0418">Kinase</keyword>
<dbReference type="Gene3D" id="3.40.1190.20">
    <property type="match status" value="1"/>
</dbReference>
<reference evidence="4 5" key="1">
    <citation type="submission" date="2019-02" db="EMBL/GenBank/DDBJ databases">
        <title>Deep-cultivation of Planctomycetes and their phenomic and genomic characterization uncovers novel biology.</title>
        <authorList>
            <person name="Wiegand S."/>
            <person name="Jogler M."/>
            <person name="Boedeker C."/>
            <person name="Pinto D."/>
            <person name="Vollmers J."/>
            <person name="Rivas-Marin E."/>
            <person name="Kohn T."/>
            <person name="Peeters S.H."/>
            <person name="Heuer A."/>
            <person name="Rast P."/>
            <person name="Oberbeckmann S."/>
            <person name="Bunk B."/>
            <person name="Jeske O."/>
            <person name="Meyerdierks A."/>
            <person name="Storesund J.E."/>
            <person name="Kallscheuer N."/>
            <person name="Luecker S."/>
            <person name="Lage O.M."/>
            <person name="Pohl T."/>
            <person name="Merkel B.J."/>
            <person name="Hornburger P."/>
            <person name="Mueller R.-W."/>
            <person name="Bruemmer F."/>
            <person name="Labrenz M."/>
            <person name="Spormann A.M."/>
            <person name="Op den Camp H."/>
            <person name="Overmann J."/>
            <person name="Amann R."/>
            <person name="Jetten M.S.M."/>
            <person name="Mascher T."/>
            <person name="Medema M.H."/>
            <person name="Devos D.P."/>
            <person name="Kaster A.-K."/>
            <person name="Ovreas L."/>
            <person name="Rohde M."/>
            <person name="Galperin M.Y."/>
            <person name="Jogler C."/>
        </authorList>
    </citation>
    <scope>NUCLEOTIDE SEQUENCE [LARGE SCALE GENOMIC DNA]</scope>
    <source>
        <strain evidence="4 5">Mal4</strain>
    </source>
</reference>
<dbReference type="InterPro" id="IPR029056">
    <property type="entry name" value="Ribokinase-like"/>
</dbReference>
<dbReference type="PANTHER" id="PTHR10584:SF166">
    <property type="entry name" value="RIBOKINASE"/>
    <property type="match status" value="1"/>
</dbReference>
<keyword evidence="5" id="KW-1185">Reference proteome</keyword>
<gene>
    <name evidence="4" type="primary">kdgK_3</name>
    <name evidence="4" type="ORF">Mal4_35030</name>
</gene>
<dbReference type="CDD" id="cd01166">
    <property type="entry name" value="KdgK"/>
    <property type="match status" value="1"/>
</dbReference>
<dbReference type="PANTHER" id="PTHR10584">
    <property type="entry name" value="SUGAR KINASE"/>
    <property type="match status" value="1"/>
</dbReference>
<protein>
    <submittedName>
        <fullName evidence="4">2-dehydro-3-deoxygluconokinase</fullName>
        <ecNumber evidence="4">2.7.1.45</ecNumber>
    </submittedName>
</protein>
<name>A0A517Z9K3_9PLAN</name>
<dbReference type="InterPro" id="IPR011611">
    <property type="entry name" value="PfkB_dom"/>
</dbReference>
<sequence>MAGNFSPPAEQPTSMPNTSDRKFDVLCAGLIVADHVCAPIRAFPPAGGLVTTDRLDLCIGGCASNVAVDLAKLNRSVGILGRVGDDVFGRFVQDVLAGHGVSCDHVLASETAQTAATMVVNVKGEDRRFIHAVGANGEFTGLEFGTDVVKQCRVFYVGGFGLNPALSGENVAELFRTAREAGVTTMLDVVIGDPDCVREMLEPALPLTDIFLPNTDEARTLTGEEDPLVQAETFRKAGAENVIVTCGGRGVLMLSPGSTWRMPAHDVEQVDGTGGGDAFVSGYIQGLLTGAPPARCLQYGSAMGASCVRTMGATTGVFTAAELEEFVAAHPLEPQELS</sequence>
<feature type="domain" description="Carbohydrate kinase PfkB" evidence="3">
    <location>
        <begin position="25"/>
        <end position="316"/>
    </location>
</feature>